<dbReference type="EMBL" id="AP018227">
    <property type="protein sequence ID" value="BAY85503.1"/>
    <property type="molecule type" value="Genomic_DNA"/>
</dbReference>
<name>A0A1Z4LWA4_9CYAN</name>
<evidence type="ECO:0008006" key="3">
    <source>
        <dbReference type="Google" id="ProtNLM"/>
    </source>
</evidence>
<evidence type="ECO:0000313" key="1">
    <source>
        <dbReference type="EMBL" id="BAY85503.1"/>
    </source>
</evidence>
<dbReference type="OrthoDB" id="467001at2"/>
<dbReference type="Proteomes" id="UP000218418">
    <property type="component" value="Chromosome"/>
</dbReference>
<protein>
    <recommendedName>
        <fullName evidence="3">Phytanoyl-CoA dioxygenase</fullName>
    </recommendedName>
</protein>
<dbReference type="SUPFAM" id="SSF51197">
    <property type="entry name" value="Clavaminate synthase-like"/>
    <property type="match status" value="1"/>
</dbReference>
<evidence type="ECO:0000313" key="2">
    <source>
        <dbReference type="Proteomes" id="UP000218418"/>
    </source>
</evidence>
<gene>
    <name evidence="1" type="ORF">NIES267_50030</name>
</gene>
<proteinExistence type="predicted"/>
<dbReference type="AlphaFoldDB" id="A0A1Z4LWA4"/>
<dbReference type="Gene3D" id="2.60.120.620">
    <property type="entry name" value="q2cbj1_9rhob like domain"/>
    <property type="match status" value="1"/>
</dbReference>
<accession>A0A1Z4LWA4</accession>
<reference evidence="1 2" key="1">
    <citation type="submission" date="2017-06" db="EMBL/GenBank/DDBJ databases">
        <title>Genome sequencing of cyanobaciteial culture collection at National Institute for Environmental Studies (NIES).</title>
        <authorList>
            <person name="Hirose Y."/>
            <person name="Shimura Y."/>
            <person name="Fujisawa T."/>
            <person name="Nakamura Y."/>
            <person name="Kawachi M."/>
        </authorList>
    </citation>
    <scope>NUCLEOTIDE SEQUENCE [LARGE SCALE GENOMIC DNA]</scope>
    <source>
        <strain evidence="1 2">NIES-267</strain>
    </source>
</reference>
<organism evidence="1 2">
    <name type="scientific">Calothrix parasitica NIES-267</name>
    <dbReference type="NCBI Taxonomy" id="1973488"/>
    <lineage>
        <taxon>Bacteria</taxon>
        <taxon>Bacillati</taxon>
        <taxon>Cyanobacteriota</taxon>
        <taxon>Cyanophyceae</taxon>
        <taxon>Nostocales</taxon>
        <taxon>Calotrichaceae</taxon>
        <taxon>Calothrix</taxon>
    </lineage>
</organism>
<keyword evidence="2" id="KW-1185">Reference proteome</keyword>
<sequence>MYKKIVYKIRNEVSLNTHQLPFLCTQKEMNYRLARKKHVENLPVISDYEQNLIDILRTEGVAMTSLQALSIPSTELMLQAANSLIPEIPQSTSHNKNEYVVHATPQQILEHKEIFLWGLEQSLINIVENYIGLPVAYHGAYFRRDIVNPVQVKSRLWHVDPEDRKVLKVIIYLNKVDENNGPFEYIPQTFTSQIVSSLKYRYGYVQDKIMEKVVSPSHFKSCKGIAGTVILASTGSIFHRGKMPIYSDRYTVFFDYTSRKPIVHNHYGASFLSDEQLRVLAKNLTPQQKECVFWKDNFW</sequence>